<protein>
    <submittedName>
        <fullName evidence="5">2-polyprenyl-3-methyl-5-hydroxy-6-metoxy-1, 4-benzoquinol methylase</fullName>
    </submittedName>
</protein>
<dbReference type="PANTHER" id="PTHR44942:SF4">
    <property type="entry name" value="METHYLTRANSFERASE TYPE 11 DOMAIN-CONTAINING PROTEIN"/>
    <property type="match status" value="1"/>
</dbReference>
<dbReference type="Gene3D" id="3.40.50.150">
    <property type="entry name" value="Vaccinia Virus protein VP39"/>
    <property type="match status" value="1"/>
</dbReference>
<keyword evidence="3" id="KW-0808">Transferase</keyword>
<dbReference type="AlphaFoldDB" id="A0A380T8W4"/>
<evidence type="ECO:0000259" key="4">
    <source>
        <dbReference type="Pfam" id="PF08241"/>
    </source>
</evidence>
<dbReference type="Pfam" id="PF08241">
    <property type="entry name" value="Methyltransf_11"/>
    <property type="match status" value="1"/>
</dbReference>
<evidence type="ECO:0000313" key="5">
    <source>
        <dbReference type="EMBL" id="SUS03702.1"/>
    </source>
</evidence>
<accession>A0A380T8W4</accession>
<proteinExistence type="inferred from homology"/>
<evidence type="ECO:0000256" key="3">
    <source>
        <dbReference type="ARBA" id="ARBA00022679"/>
    </source>
</evidence>
<feature type="domain" description="Methyltransferase type 11" evidence="4">
    <location>
        <begin position="29"/>
        <end position="124"/>
    </location>
</feature>
<organism evidence="5">
    <name type="scientific">metagenome</name>
    <dbReference type="NCBI Taxonomy" id="256318"/>
    <lineage>
        <taxon>unclassified sequences</taxon>
        <taxon>metagenomes</taxon>
    </lineage>
</organism>
<name>A0A380T8W4_9ZZZZ</name>
<sequence>MINVGKEMEKRASLEVVEEFLHLDGATVIDVGCGNGWLTRQMTRRGAHVHGVEVSPRQLALARAAKAVADEDYIQGSAEDLPFPNRFADIVIYFNSLHHVDGSVMQRALHEAARVLKHGGVLFISEPFPEGPYFELMKTIHDETIVRNNAQRALMRAPEYGLLLEKSLSHLDTVSLANFQAFHDRLTTINPNIRTRFEEEEEVLRRDFARLGTQTEDGWVFEQPMRVAVLRRV</sequence>
<dbReference type="GO" id="GO:0032259">
    <property type="term" value="P:methylation"/>
    <property type="evidence" value="ECO:0007669"/>
    <property type="project" value="UniProtKB-KW"/>
</dbReference>
<dbReference type="PANTHER" id="PTHR44942">
    <property type="entry name" value="METHYLTRANSF_11 DOMAIN-CONTAINING PROTEIN"/>
    <property type="match status" value="1"/>
</dbReference>
<dbReference type="InterPro" id="IPR029063">
    <property type="entry name" value="SAM-dependent_MTases_sf"/>
</dbReference>
<reference evidence="5" key="1">
    <citation type="submission" date="2018-07" db="EMBL/GenBank/DDBJ databases">
        <authorList>
            <person name="Quirk P.G."/>
            <person name="Krulwich T.A."/>
        </authorList>
    </citation>
    <scope>NUCLEOTIDE SEQUENCE</scope>
</reference>
<evidence type="ECO:0000256" key="1">
    <source>
        <dbReference type="ARBA" id="ARBA00008361"/>
    </source>
</evidence>
<dbReference type="InterPro" id="IPR051052">
    <property type="entry name" value="Diverse_substrate_MTase"/>
</dbReference>
<keyword evidence="2 5" id="KW-0489">Methyltransferase</keyword>
<dbReference type="GO" id="GO:0008757">
    <property type="term" value="F:S-adenosylmethionine-dependent methyltransferase activity"/>
    <property type="evidence" value="ECO:0007669"/>
    <property type="project" value="InterPro"/>
</dbReference>
<comment type="similarity">
    <text evidence="1">Belongs to the methyltransferase superfamily.</text>
</comment>
<dbReference type="InterPro" id="IPR013216">
    <property type="entry name" value="Methyltransf_11"/>
</dbReference>
<gene>
    <name evidence="5" type="ORF">DF3PB_110004</name>
</gene>
<dbReference type="SUPFAM" id="SSF53335">
    <property type="entry name" value="S-adenosyl-L-methionine-dependent methyltransferases"/>
    <property type="match status" value="1"/>
</dbReference>
<dbReference type="CDD" id="cd02440">
    <property type="entry name" value="AdoMet_MTases"/>
    <property type="match status" value="1"/>
</dbReference>
<evidence type="ECO:0000256" key="2">
    <source>
        <dbReference type="ARBA" id="ARBA00022603"/>
    </source>
</evidence>
<dbReference type="EMBL" id="UIDG01000013">
    <property type="protein sequence ID" value="SUS03702.1"/>
    <property type="molecule type" value="Genomic_DNA"/>
</dbReference>